<proteinExistence type="predicted"/>
<dbReference type="Gene3D" id="2.60.40.3110">
    <property type="match status" value="1"/>
</dbReference>
<dbReference type="GO" id="GO:0009279">
    <property type="term" value="C:cell outer membrane"/>
    <property type="evidence" value="ECO:0007669"/>
    <property type="project" value="TreeGrafter"/>
</dbReference>
<gene>
    <name evidence="3" type="ORF">PCA10_08670</name>
</gene>
<dbReference type="KEGG" id="pre:PCA10_08670"/>
<dbReference type="OrthoDB" id="8587at2"/>
<dbReference type="AlphaFoldDB" id="S6BC33"/>
<evidence type="ECO:0000256" key="1">
    <source>
        <dbReference type="SAM" id="SignalP"/>
    </source>
</evidence>
<dbReference type="HOGENOM" id="CLU_009120_6_0_6"/>
<dbReference type="Pfam" id="PF00577">
    <property type="entry name" value="Usher"/>
    <property type="match status" value="1"/>
</dbReference>
<reference evidence="3 4" key="1">
    <citation type="journal article" date="2013" name="Genome Announc.">
        <title>Complete Genome Sequence of the Carbazole Degrader Pseudomonas resinovorans Strain CA10 (NBRC 106553).</title>
        <authorList>
            <person name="Shintani M."/>
            <person name="Hosoyama A."/>
            <person name="Ohji S."/>
            <person name="Tsuchikane K."/>
            <person name="Takarada H."/>
            <person name="Yamazoe A."/>
            <person name="Fujita N."/>
            <person name="Nojiri H."/>
        </authorList>
    </citation>
    <scope>NUCLEOTIDE SEQUENCE [LARGE SCALE GENOMIC DNA]</scope>
    <source>
        <strain evidence="3 4">NBRC 106553</strain>
    </source>
</reference>
<dbReference type="InterPro" id="IPR000015">
    <property type="entry name" value="Fimb_usher"/>
</dbReference>
<feature type="signal peptide" evidence="1">
    <location>
        <begin position="1"/>
        <end position="32"/>
    </location>
</feature>
<feature type="domain" description="PapC-like C-terminal" evidence="2">
    <location>
        <begin position="707"/>
        <end position="766"/>
    </location>
</feature>
<sequence>MARRHGGKLVSSGAGRVVALALALLLGTAAVAAQEPEQRYQLYLQLQINQMPTQRIIPVTVQGGRYFADADELRSVGVRLAHGASGLQALDAIAGLGSRYDQEQQRLDLTLPSEWLPHQQLGQTSVYDMTPAQSDLGLLFNYDFFYNNSEDAAQFLSGFLEQRAFGGFGVLDNTGVYRHTFDDLEENDDGYRRFDSFWRYNDQPRMTSYQAGDLVTGALTWNSAVRLGGVQVARNFGLRPDLVTYPLPRFNGDAQVPTSVDLFINNARVSSDQIAPGPFTLSNVPFISGAGTATLVTTDALGRQVATTVPFYVTNSLLQQGLYDYSLSLGQLREDYGLKNFSYGSRAASGTFRYGVSDAFTLESHAELGEDLRLGGLGGTFAVGRWGTLGSSYTSSHYGGERGQQYSLGYSYFSPLFGVGLQRLQRSTGYVDLGRVGALEDGVLGGALARRIDQATFSVNPPQLGSFGVGYFASESMDGERTRLVNLSWSRSLWGNSSLYLAFNREIGGDGYSALAQFILPFDLYSTFSASIERDSQGDYRQRVNYGRAPPSDGGVGYNLAYGIGNGHYRQADVTWRNRFNQLQAGAYEDDGRRTVWGDMSGSVVAMDGSLFAANRINDAFVLVSTDGFADVPVSFENQPIGRTDRDGHLLVPWVPSYYRGRYEVDPLELPANVRVPEVIRNVAVHQGSGALLEFGMRRVVAASILLVDSRGEVVPRGSKAELVGQGTTAYVGWDGLVYFEGLGERNRIRVERPDGGRCELSFELKDPGGELAQVGPLTCR</sequence>
<dbReference type="EMBL" id="AP013068">
    <property type="protein sequence ID" value="BAN46599.1"/>
    <property type="molecule type" value="Genomic_DNA"/>
</dbReference>
<name>S6BC33_METRE</name>
<evidence type="ECO:0000313" key="4">
    <source>
        <dbReference type="Proteomes" id="UP000015503"/>
    </source>
</evidence>
<dbReference type="RefSeq" id="WP_016490801.1">
    <property type="nucleotide sequence ID" value="NC_021499.1"/>
</dbReference>
<dbReference type="Gene3D" id="2.60.40.2070">
    <property type="match status" value="1"/>
</dbReference>
<dbReference type="Pfam" id="PF13953">
    <property type="entry name" value="PapC_C"/>
    <property type="match status" value="1"/>
</dbReference>
<keyword evidence="4" id="KW-1185">Reference proteome</keyword>
<dbReference type="InterPro" id="IPR025949">
    <property type="entry name" value="PapC-like_C"/>
</dbReference>
<keyword evidence="1" id="KW-0732">Signal</keyword>
<dbReference type="Proteomes" id="UP000015503">
    <property type="component" value="Chromosome"/>
</dbReference>
<accession>S6BC33</accession>
<dbReference type="Gene3D" id="2.60.40.2610">
    <property type="entry name" value="Outer membrane usher protein FimD, plug domain"/>
    <property type="match status" value="1"/>
</dbReference>
<dbReference type="GO" id="GO:0015473">
    <property type="term" value="F:fimbrial usher porin activity"/>
    <property type="evidence" value="ECO:0007669"/>
    <property type="project" value="InterPro"/>
</dbReference>
<protein>
    <submittedName>
        <fullName evidence="3">Putative type 1 pili usher protein</fullName>
    </submittedName>
</protein>
<dbReference type="eggNOG" id="COG3188">
    <property type="taxonomic scope" value="Bacteria"/>
</dbReference>
<dbReference type="GO" id="GO:0009297">
    <property type="term" value="P:pilus assembly"/>
    <property type="evidence" value="ECO:0007669"/>
    <property type="project" value="InterPro"/>
</dbReference>
<dbReference type="STRING" id="1245471.PCA10_08670"/>
<evidence type="ECO:0000259" key="2">
    <source>
        <dbReference type="Pfam" id="PF13953"/>
    </source>
</evidence>
<evidence type="ECO:0000313" key="3">
    <source>
        <dbReference type="EMBL" id="BAN46599.1"/>
    </source>
</evidence>
<dbReference type="PANTHER" id="PTHR30451:SF5">
    <property type="entry name" value="SLR0019 PROTEIN"/>
    <property type="match status" value="1"/>
</dbReference>
<dbReference type="InterPro" id="IPR043142">
    <property type="entry name" value="PapC-like_C_sf"/>
</dbReference>
<dbReference type="PATRIC" id="fig|1245471.3.peg.871"/>
<dbReference type="PANTHER" id="PTHR30451">
    <property type="entry name" value="OUTER MEMBRANE USHER PROTEIN"/>
    <property type="match status" value="1"/>
</dbReference>
<dbReference type="InterPro" id="IPR042186">
    <property type="entry name" value="FimD_plug_dom"/>
</dbReference>
<feature type="chain" id="PRO_5004536227" evidence="1">
    <location>
        <begin position="33"/>
        <end position="781"/>
    </location>
</feature>
<organism evidence="3 4">
    <name type="scientific">Metapseudomonas resinovorans NBRC 106553</name>
    <dbReference type="NCBI Taxonomy" id="1245471"/>
    <lineage>
        <taxon>Bacteria</taxon>
        <taxon>Pseudomonadati</taxon>
        <taxon>Pseudomonadota</taxon>
        <taxon>Gammaproteobacteria</taxon>
        <taxon>Pseudomonadales</taxon>
        <taxon>Pseudomonadaceae</taxon>
        <taxon>Metapseudomonas</taxon>
    </lineage>
</organism>